<dbReference type="AlphaFoldDB" id="A0A540W3C1"/>
<dbReference type="Pfam" id="PF00931">
    <property type="entry name" value="NB-ARC"/>
    <property type="match status" value="1"/>
</dbReference>
<dbReference type="InterPro" id="IPR036388">
    <property type="entry name" value="WH-like_DNA-bd_sf"/>
</dbReference>
<dbReference type="OrthoDB" id="3845029at2"/>
<dbReference type="InterPro" id="IPR001867">
    <property type="entry name" value="OmpR/PhoB-type_DNA-bd"/>
</dbReference>
<keyword evidence="5" id="KW-0804">Transcription</keyword>
<dbReference type="SUPFAM" id="SSF52540">
    <property type="entry name" value="P-loop containing nucleoside triphosphate hydrolases"/>
    <property type="match status" value="1"/>
</dbReference>
<dbReference type="InterPro" id="IPR002182">
    <property type="entry name" value="NB-ARC"/>
</dbReference>
<feature type="compositionally biased region" description="Basic and acidic residues" evidence="7">
    <location>
        <begin position="591"/>
        <end position="602"/>
    </location>
</feature>
<dbReference type="PANTHER" id="PTHR35807">
    <property type="entry name" value="TRANSCRIPTIONAL REGULATOR REDD-RELATED"/>
    <property type="match status" value="1"/>
</dbReference>
<dbReference type="PRINTS" id="PR00364">
    <property type="entry name" value="DISEASERSIST"/>
</dbReference>
<evidence type="ECO:0000256" key="6">
    <source>
        <dbReference type="PROSITE-ProRule" id="PRU01091"/>
    </source>
</evidence>
<dbReference type="GO" id="GO:0003677">
    <property type="term" value="F:DNA binding"/>
    <property type="evidence" value="ECO:0007669"/>
    <property type="project" value="UniProtKB-UniRule"/>
</dbReference>
<gene>
    <name evidence="9" type="ORF">E6W39_16430</name>
</gene>
<accession>A0A540W3C1</accession>
<feature type="region of interest" description="Disordered" evidence="7">
    <location>
        <begin position="588"/>
        <end position="609"/>
    </location>
</feature>
<keyword evidence="10" id="KW-1185">Reference proteome</keyword>
<dbReference type="InterPro" id="IPR016032">
    <property type="entry name" value="Sig_transdc_resp-reg_C-effctor"/>
</dbReference>
<dbReference type="InterPro" id="IPR051677">
    <property type="entry name" value="AfsR-DnrI-RedD_regulator"/>
</dbReference>
<dbReference type="Gene3D" id="1.10.10.10">
    <property type="entry name" value="Winged helix-like DNA-binding domain superfamily/Winged helix DNA-binding domain"/>
    <property type="match status" value="1"/>
</dbReference>
<organism evidence="9 10">
    <name type="scientific">Kitasatospora acidiphila</name>
    <dbReference type="NCBI Taxonomy" id="2567942"/>
    <lineage>
        <taxon>Bacteria</taxon>
        <taxon>Bacillati</taxon>
        <taxon>Actinomycetota</taxon>
        <taxon>Actinomycetes</taxon>
        <taxon>Kitasatosporales</taxon>
        <taxon>Streptomycetaceae</taxon>
        <taxon>Kitasatospora</taxon>
    </lineage>
</organism>
<sequence length="609" mass="63918">MESARAAGPLRYELLGPLTVRRAGRAVDPGPPMQRAVLAVLLLGAGEPVARERIVQAVWGARAGTTAPGLVATYVSRLRQVLEPDRPRRTLDGLLATRGTSYRLAVGPGELDLHDFEAARQRARECRAAGAPDQALAVLDQALALWRGGGLDGLPGPFAALHRGRLAELRLAAVEERFELALLLGRHHEVVAELGLLAAAHPARQRLRALLMLALHRAGRQGEALAVYGQTRQLLIESQGLEPGRELTRLQQRILRSDPSLEQPAGPPPGPPQLCLPAQLPSDIADFTGRAGELRAVTRSLGGTRRSGAVPLVVVSGPPGVGKTALAVHAAHRLRERFPDGQLYAALHEPDGTPGETGALLGRLLADLGVDRRAQPAEPERRAALLRSLCSGRRLLLVLDDVADAGQLAALLPGSPSCAVLATSRGRLAGLPGARGVPLDVLSAAEAVRLWRRLLGAAERPGEERVLAACAGLPLAVRAAAARAAARPGRGLGPLAARLADESRRLAELGLGGQGVVQALGSAEQRLGRVPGGVAALASFRRLCRSAPGELAVALAALPEEDADLLVEYGLLLAGSDGRPLLHPLTALHGRTPDGRRMESGCHRARQSP</sequence>
<dbReference type="SMART" id="SM00862">
    <property type="entry name" value="Trans_reg_C"/>
    <property type="match status" value="1"/>
</dbReference>
<dbReference type="InterPro" id="IPR011990">
    <property type="entry name" value="TPR-like_helical_dom_sf"/>
</dbReference>
<dbReference type="Pfam" id="PF00486">
    <property type="entry name" value="Trans_reg_C"/>
    <property type="match status" value="1"/>
</dbReference>
<dbReference type="Gene3D" id="1.25.40.10">
    <property type="entry name" value="Tetratricopeptide repeat domain"/>
    <property type="match status" value="1"/>
</dbReference>
<evidence type="ECO:0000256" key="5">
    <source>
        <dbReference type="ARBA" id="ARBA00023163"/>
    </source>
</evidence>
<evidence type="ECO:0000256" key="7">
    <source>
        <dbReference type="SAM" id="MobiDB-lite"/>
    </source>
</evidence>
<evidence type="ECO:0000256" key="4">
    <source>
        <dbReference type="ARBA" id="ARBA00023125"/>
    </source>
</evidence>
<dbReference type="GO" id="GO:0006355">
    <property type="term" value="P:regulation of DNA-templated transcription"/>
    <property type="evidence" value="ECO:0007669"/>
    <property type="project" value="InterPro"/>
</dbReference>
<dbReference type="EMBL" id="VIGB01000003">
    <property type="protein sequence ID" value="TQF03526.1"/>
    <property type="molecule type" value="Genomic_DNA"/>
</dbReference>
<evidence type="ECO:0000256" key="2">
    <source>
        <dbReference type="ARBA" id="ARBA00023012"/>
    </source>
</evidence>
<dbReference type="InterPro" id="IPR027417">
    <property type="entry name" value="P-loop_NTPase"/>
</dbReference>
<dbReference type="GO" id="GO:0043531">
    <property type="term" value="F:ADP binding"/>
    <property type="evidence" value="ECO:0007669"/>
    <property type="project" value="InterPro"/>
</dbReference>
<proteinExistence type="inferred from homology"/>
<evidence type="ECO:0000313" key="9">
    <source>
        <dbReference type="EMBL" id="TQF03526.1"/>
    </source>
</evidence>
<keyword evidence="4 6" id="KW-0238">DNA-binding</keyword>
<dbReference type="PANTHER" id="PTHR35807:SF1">
    <property type="entry name" value="TRANSCRIPTIONAL REGULATOR REDD"/>
    <property type="match status" value="1"/>
</dbReference>
<evidence type="ECO:0000313" key="10">
    <source>
        <dbReference type="Proteomes" id="UP000319103"/>
    </source>
</evidence>
<dbReference type="InterPro" id="IPR005158">
    <property type="entry name" value="BTAD"/>
</dbReference>
<feature type="DNA-binding region" description="OmpR/PhoB-type" evidence="6">
    <location>
        <begin position="2"/>
        <end position="106"/>
    </location>
</feature>
<dbReference type="PROSITE" id="PS51755">
    <property type="entry name" value="OMPR_PHOB"/>
    <property type="match status" value="1"/>
</dbReference>
<comment type="similarity">
    <text evidence="1">Belongs to the AfsR/DnrI/RedD regulatory family.</text>
</comment>
<dbReference type="CDD" id="cd15831">
    <property type="entry name" value="BTAD"/>
    <property type="match status" value="1"/>
</dbReference>
<dbReference type="SUPFAM" id="SSF48452">
    <property type="entry name" value="TPR-like"/>
    <property type="match status" value="1"/>
</dbReference>
<evidence type="ECO:0000259" key="8">
    <source>
        <dbReference type="PROSITE" id="PS51755"/>
    </source>
</evidence>
<feature type="domain" description="OmpR/PhoB-type" evidence="8">
    <location>
        <begin position="2"/>
        <end position="106"/>
    </location>
</feature>
<reference evidence="9 10" key="1">
    <citation type="submission" date="2019-06" db="EMBL/GenBank/DDBJ databases">
        <title>Description of Kitasatospora acidophila sp. nov. isolated from pine grove soil, and reclassification of Streptomyces novaecaesareae to Kitasatospora novaeceasareae comb. nov.</title>
        <authorList>
            <person name="Kim M.J."/>
        </authorList>
    </citation>
    <scope>NUCLEOTIDE SEQUENCE [LARGE SCALE GENOMIC DNA]</scope>
    <source>
        <strain evidence="9 10">MMS16-CNU292</strain>
    </source>
</reference>
<keyword evidence="2" id="KW-0902">Two-component regulatory system</keyword>
<dbReference type="Gene3D" id="3.40.50.300">
    <property type="entry name" value="P-loop containing nucleotide triphosphate hydrolases"/>
    <property type="match status" value="1"/>
</dbReference>
<dbReference type="RefSeq" id="WP_141634159.1">
    <property type="nucleotide sequence ID" value="NZ_VIGB01000003.1"/>
</dbReference>
<dbReference type="SUPFAM" id="SSF46894">
    <property type="entry name" value="C-terminal effector domain of the bipartite response regulators"/>
    <property type="match status" value="1"/>
</dbReference>
<dbReference type="SMART" id="SM01043">
    <property type="entry name" value="BTAD"/>
    <property type="match status" value="1"/>
</dbReference>
<dbReference type="GO" id="GO:0000160">
    <property type="term" value="P:phosphorelay signal transduction system"/>
    <property type="evidence" value="ECO:0007669"/>
    <property type="project" value="UniProtKB-KW"/>
</dbReference>
<protein>
    <submittedName>
        <fullName evidence="9">Transcriptional regulator</fullName>
    </submittedName>
</protein>
<dbReference type="Proteomes" id="UP000319103">
    <property type="component" value="Unassembled WGS sequence"/>
</dbReference>
<name>A0A540W3C1_9ACTN</name>
<keyword evidence="3" id="KW-0805">Transcription regulation</keyword>
<evidence type="ECO:0000256" key="3">
    <source>
        <dbReference type="ARBA" id="ARBA00023015"/>
    </source>
</evidence>
<evidence type="ECO:0000256" key="1">
    <source>
        <dbReference type="ARBA" id="ARBA00005820"/>
    </source>
</evidence>
<dbReference type="Pfam" id="PF03704">
    <property type="entry name" value="BTAD"/>
    <property type="match status" value="1"/>
</dbReference>
<comment type="caution">
    <text evidence="9">The sequence shown here is derived from an EMBL/GenBank/DDBJ whole genome shotgun (WGS) entry which is preliminary data.</text>
</comment>